<dbReference type="VEuPathDB" id="TriTrypDB:TCDM_01194"/>
<protein>
    <submittedName>
        <fullName evidence="7">Mitochondrial carrier protein</fullName>
    </submittedName>
</protein>
<evidence type="ECO:0000256" key="3">
    <source>
        <dbReference type="ARBA" id="ARBA00022692"/>
    </source>
</evidence>
<dbReference type="AlphaFoldDB" id="V5BV54"/>
<name>V5BV54_TRYCR</name>
<dbReference type="GO" id="GO:0055085">
    <property type="term" value="P:transmembrane transport"/>
    <property type="evidence" value="ECO:0007669"/>
    <property type="project" value="InterPro"/>
</dbReference>
<organism evidence="7 8">
    <name type="scientific">Trypanosoma cruzi Dm28c</name>
    <dbReference type="NCBI Taxonomy" id="1416333"/>
    <lineage>
        <taxon>Eukaryota</taxon>
        <taxon>Discoba</taxon>
        <taxon>Euglenozoa</taxon>
        <taxon>Kinetoplastea</taxon>
        <taxon>Metakinetoplastina</taxon>
        <taxon>Trypanosomatida</taxon>
        <taxon>Trypanosomatidae</taxon>
        <taxon>Trypanosoma</taxon>
        <taxon>Schizotrypanum</taxon>
    </lineage>
</organism>
<evidence type="ECO:0000313" key="8">
    <source>
        <dbReference type="Proteomes" id="UP000017861"/>
    </source>
</evidence>
<dbReference type="InterPro" id="IPR023395">
    <property type="entry name" value="MCP_dom_sf"/>
</dbReference>
<evidence type="ECO:0000256" key="5">
    <source>
        <dbReference type="ARBA" id="ARBA00023136"/>
    </source>
</evidence>
<comment type="subcellular location">
    <subcellularLocation>
        <location evidence="1">Membrane</location>
        <topology evidence="1">Multi-pass membrane protein</topology>
    </subcellularLocation>
</comment>
<dbReference type="EMBL" id="AYLP01000007">
    <property type="protein sequence ID" value="ESS70077.1"/>
    <property type="molecule type" value="Genomic_DNA"/>
</dbReference>
<dbReference type="InterPro" id="IPR002067">
    <property type="entry name" value="MCP"/>
</dbReference>
<sequence length="732" mass="81327">MSVCVTRIYLTASCFFFFFFFSLHSMVGKDTDEAPFSTTTGTAAPFIPTDVIVRQITPLIPLPVERIYDLVERFDQGKIGGLTEAQWVLFCEENQKRFTLLSEEQFGFERFIECTVPDVPEQHSRTHRFAQSVVRFLEGFAAGGIAGAVSKTVIAPGDRVKIIFQVDPGRRFTLRNAVVLGVETVHNHGLLGLWIGNGAMMMRVVPYAAITFASFDYYHSGFLYLANSQGVDGAEDERLAVTARFLGGSLAGATATAFTYPLDLMRARLAFHSSTGEKPPSYRIAYKMLVGSHGWKSLYSGLVPTLVGIMPYAGCSFAVFETLKSHIVQWHNLPSEKAIPVHERMVAGGLAGLIAQSATYPLDIVRRRMQVTPGRYRGVLHALWTIYKEEGVFQGWYKGLQMNWIKGPIAVATAFTVNDIVRRRIREYDEKAAQYSHREYLVTLPEALVCGGVAAGVAKFWTIPFDHLKIIYQVSMSASDPHTFGRQGFALIGDMLAEKPNMWQSSGITMMRVIPYGALTYCFFDVFQTAAERLLYSVTPSPATNFLAGGSAASLATAILYPLDLVRANAATNRLSPVSQSYYWILRDMARKKGLHSLWEGCSLAIMGICPLAGIGFATYEFIKERYECDTFGQRLLAGMCAGVAGQITTYPLNVAKRQRQVEQIVYSGLGDLKNIFMKPGFYASLYRKMPFGWSIGAMTFGISFAVNDLCRDGVVRARKEILHDLFFKSLT</sequence>
<keyword evidence="5 6" id="KW-0472">Membrane</keyword>
<keyword evidence="2" id="KW-0813">Transport</keyword>
<gene>
    <name evidence="7" type="ORF">TCDM_01194</name>
</gene>
<dbReference type="Proteomes" id="UP000017861">
    <property type="component" value="Unassembled WGS sequence"/>
</dbReference>
<comment type="caution">
    <text evidence="7">The sequence shown here is derived from an EMBL/GenBank/DDBJ whole genome shotgun (WGS) entry which is preliminary data.</text>
</comment>
<dbReference type="PROSITE" id="PS50920">
    <property type="entry name" value="SOLCAR"/>
    <property type="match status" value="4"/>
</dbReference>
<dbReference type="OrthoDB" id="270584at2759"/>
<evidence type="ECO:0000256" key="6">
    <source>
        <dbReference type="PROSITE-ProRule" id="PRU00282"/>
    </source>
</evidence>
<dbReference type="SUPFAM" id="SSF103506">
    <property type="entry name" value="Mitochondrial carrier"/>
    <property type="match status" value="2"/>
</dbReference>
<dbReference type="Gene3D" id="1.50.40.10">
    <property type="entry name" value="Mitochondrial carrier domain"/>
    <property type="match status" value="2"/>
</dbReference>
<reference evidence="7 8" key="1">
    <citation type="journal article" date="2014" name="Genome Announc.">
        <title>Trypanosoma cruzi Clone Dm28c Draft Genome Sequence.</title>
        <authorList>
            <person name="Grisard E.C."/>
            <person name="Teixeira S.M."/>
            <person name="de Almeida L.G."/>
            <person name="Stoco P.H."/>
            <person name="Gerber A.L."/>
            <person name="Talavera-Lopez C."/>
            <person name="Lima O.C."/>
            <person name="Andersson B."/>
            <person name="de Vasconcelos A.T."/>
        </authorList>
    </citation>
    <scope>NUCLEOTIDE SEQUENCE [LARGE SCALE GENOMIC DNA]</scope>
    <source>
        <strain evidence="7 8">Dm28c</strain>
    </source>
</reference>
<proteinExistence type="predicted"/>
<evidence type="ECO:0000256" key="2">
    <source>
        <dbReference type="ARBA" id="ARBA00022448"/>
    </source>
</evidence>
<dbReference type="InterPro" id="IPR018108">
    <property type="entry name" value="MCP_transmembrane"/>
</dbReference>
<feature type="repeat" description="Solcar" evidence="6">
    <location>
        <begin position="339"/>
        <end position="424"/>
    </location>
</feature>
<evidence type="ECO:0000313" key="7">
    <source>
        <dbReference type="EMBL" id="ESS70077.1"/>
    </source>
</evidence>
<evidence type="ECO:0000256" key="4">
    <source>
        <dbReference type="ARBA" id="ARBA00022737"/>
    </source>
</evidence>
<feature type="repeat" description="Solcar" evidence="6">
    <location>
        <begin position="134"/>
        <end position="221"/>
    </location>
</feature>
<keyword evidence="3 6" id="KW-0812">Transmembrane</keyword>
<dbReference type="Pfam" id="PF00153">
    <property type="entry name" value="Mito_carr"/>
    <property type="match status" value="6"/>
</dbReference>
<feature type="repeat" description="Solcar" evidence="6">
    <location>
        <begin position="239"/>
        <end position="326"/>
    </location>
</feature>
<feature type="repeat" description="Solcar" evidence="6">
    <location>
        <begin position="540"/>
        <end position="626"/>
    </location>
</feature>
<evidence type="ECO:0000256" key="1">
    <source>
        <dbReference type="ARBA" id="ARBA00004141"/>
    </source>
</evidence>
<dbReference type="PANTHER" id="PTHR24089">
    <property type="entry name" value="SOLUTE CARRIER FAMILY 25"/>
    <property type="match status" value="1"/>
</dbReference>
<keyword evidence="4" id="KW-0677">Repeat</keyword>
<accession>V5BV54</accession>
<dbReference type="GO" id="GO:0016020">
    <property type="term" value="C:membrane"/>
    <property type="evidence" value="ECO:0007669"/>
    <property type="project" value="UniProtKB-SubCell"/>
</dbReference>
<dbReference type="PRINTS" id="PR00926">
    <property type="entry name" value="MITOCARRIER"/>
</dbReference>